<feature type="compositionally biased region" description="Basic residues" evidence="1">
    <location>
        <begin position="9"/>
        <end position="19"/>
    </location>
</feature>
<accession>A0A091D3W5</accession>
<keyword evidence="3" id="KW-1185">Reference proteome</keyword>
<organism evidence="2 3">
    <name type="scientific">Fukomys damarensis</name>
    <name type="common">Damaraland mole rat</name>
    <name type="synonym">Cryptomys damarensis</name>
    <dbReference type="NCBI Taxonomy" id="885580"/>
    <lineage>
        <taxon>Eukaryota</taxon>
        <taxon>Metazoa</taxon>
        <taxon>Chordata</taxon>
        <taxon>Craniata</taxon>
        <taxon>Vertebrata</taxon>
        <taxon>Euteleostomi</taxon>
        <taxon>Mammalia</taxon>
        <taxon>Eutheria</taxon>
        <taxon>Euarchontoglires</taxon>
        <taxon>Glires</taxon>
        <taxon>Rodentia</taxon>
        <taxon>Hystricomorpha</taxon>
        <taxon>Bathyergidae</taxon>
        <taxon>Fukomys</taxon>
    </lineage>
</organism>
<name>A0A091D3W5_FUKDA</name>
<protein>
    <submittedName>
        <fullName evidence="2">Uncharacterized protein</fullName>
    </submittedName>
</protein>
<evidence type="ECO:0000313" key="2">
    <source>
        <dbReference type="EMBL" id="KFO24930.1"/>
    </source>
</evidence>
<dbReference type="AlphaFoldDB" id="A0A091D3W5"/>
<dbReference type="EMBL" id="KN123483">
    <property type="protein sequence ID" value="KFO24930.1"/>
    <property type="molecule type" value="Genomic_DNA"/>
</dbReference>
<dbReference type="Proteomes" id="UP000028990">
    <property type="component" value="Unassembled WGS sequence"/>
</dbReference>
<proteinExistence type="predicted"/>
<reference evidence="2 3" key="1">
    <citation type="submission" date="2013-11" db="EMBL/GenBank/DDBJ databases">
        <title>The Damaraland mole rat (Fukomys damarensis) genome and evolution of African mole rats.</title>
        <authorList>
            <person name="Gladyshev V.N."/>
            <person name="Fang X."/>
        </authorList>
    </citation>
    <scope>NUCLEOTIDE SEQUENCE [LARGE SCALE GENOMIC DNA]</scope>
    <source>
        <tissue evidence="2">Liver</tissue>
    </source>
</reference>
<evidence type="ECO:0000313" key="3">
    <source>
        <dbReference type="Proteomes" id="UP000028990"/>
    </source>
</evidence>
<gene>
    <name evidence="2" type="ORF">H920_13732</name>
</gene>
<evidence type="ECO:0000256" key="1">
    <source>
        <dbReference type="SAM" id="MobiDB-lite"/>
    </source>
</evidence>
<feature type="compositionally biased region" description="Pro residues" evidence="1">
    <location>
        <begin position="116"/>
        <end position="125"/>
    </location>
</feature>
<feature type="compositionally biased region" description="Basic and acidic residues" evidence="1">
    <location>
        <begin position="77"/>
        <end position="87"/>
    </location>
</feature>
<feature type="region of interest" description="Disordered" evidence="1">
    <location>
        <begin position="1"/>
        <end position="125"/>
    </location>
</feature>
<sequence>MVPGPRQRDHQRRGSRRFPRAGAEVPPSAPSATRAPLASGTALPWSADPDSGGKGETLVRTLLAPGPADQKLQSGETEMKTRSRDQPEAQGGQGRQENPERIPPAGAPRAGCHPSFPEPPNSPVR</sequence>